<proteinExistence type="predicted"/>
<name>A0AAE8SKC8_9HYPO</name>
<evidence type="ECO:0000313" key="3">
    <source>
        <dbReference type="Proteomes" id="UP001187734"/>
    </source>
</evidence>
<gene>
    <name evidence="2" type="ORF">FTOL_08063</name>
</gene>
<organism evidence="2 3">
    <name type="scientific">Fusarium torulosum</name>
    <dbReference type="NCBI Taxonomy" id="33205"/>
    <lineage>
        <taxon>Eukaryota</taxon>
        <taxon>Fungi</taxon>
        <taxon>Dikarya</taxon>
        <taxon>Ascomycota</taxon>
        <taxon>Pezizomycotina</taxon>
        <taxon>Sordariomycetes</taxon>
        <taxon>Hypocreomycetidae</taxon>
        <taxon>Hypocreales</taxon>
        <taxon>Nectriaceae</taxon>
        <taxon>Fusarium</taxon>
    </lineage>
</organism>
<dbReference type="AlphaFoldDB" id="A0AAE8SKC8"/>
<sequence length="358" mass="40584">MLSLKHHALYWALSLSTIPLTILRELFTKHGLFPDFVNDIHFPVICLTLYLLMRYTLSLQDEKVKEDMRDVVATFSGSVVAANLVEPMEEQHIANESYSNHTNANGNSNTNGKAARGGKGKKKFVRGANGKPRELQLGQESDQNGNARLSNRNRTPQSPLVMPPDVSLRRLRKASMEKKKSTEHFLLVTASRHYSVLYFIGLALLCTRKDWVLGFGDSAENRCVMSAGRVLMTFMALGTLEPIRIDRWDVQVCGMEMFSNCYTPYDEGPNPCTSALIGAGGLVVIGGIMETCCYMKLNQWLWWPEVWFEGALTTSDIWIRTELLAPLIDIVETILYAISRHTHPEWYKEREELLQRPL</sequence>
<feature type="compositionally biased region" description="Low complexity" evidence="1">
    <location>
        <begin position="99"/>
        <end position="114"/>
    </location>
</feature>
<accession>A0AAE8SKC8</accession>
<reference evidence="2" key="1">
    <citation type="submission" date="2018-03" db="EMBL/GenBank/DDBJ databases">
        <authorList>
            <person name="Guldener U."/>
        </authorList>
    </citation>
    <scope>NUCLEOTIDE SEQUENCE</scope>
</reference>
<feature type="region of interest" description="Disordered" evidence="1">
    <location>
        <begin position="98"/>
        <end position="163"/>
    </location>
</feature>
<feature type="compositionally biased region" description="Polar residues" evidence="1">
    <location>
        <begin position="138"/>
        <end position="158"/>
    </location>
</feature>
<evidence type="ECO:0000256" key="1">
    <source>
        <dbReference type="SAM" id="MobiDB-lite"/>
    </source>
</evidence>
<evidence type="ECO:0000313" key="2">
    <source>
        <dbReference type="EMBL" id="SPJ79672.1"/>
    </source>
</evidence>
<comment type="caution">
    <text evidence="2">The sequence shown here is derived from an EMBL/GenBank/DDBJ whole genome shotgun (WGS) entry which is preliminary data.</text>
</comment>
<dbReference type="Proteomes" id="UP001187734">
    <property type="component" value="Unassembled WGS sequence"/>
</dbReference>
<protein>
    <submittedName>
        <fullName evidence="2">Uncharacterized protein</fullName>
    </submittedName>
</protein>
<dbReference type="EMBL" id="ONZP01000275">
    <property type="protein sequence ID" value="SPJ79672.1"/>
    <property type="molecule type" value="Genomic_DNA"/>
</dbReference>
<keyword evidence="3" id="KW-1185">Reference proteome</keyword>
<feature type="compositionally biased region" description="Basic residues" evidence="1">
    <location>
        <begin position="116"/>
        <end position="125"/>
    </location>
</feature>